<reference evidence="2" key="1">
    <citation type="submission" date="2020-04" db="EMBL/GenBank/DDBJ databases">
        <authorList>
            <person name="Chiriac C."/>
            <person name="Salcher M."/>
            <person name="Ghai R."/>
            <person name="Kavagutti S V."/>
        </authorList>
    </citation>
    <scope>NUCLEOTIDE SEQUENCE</scope>
</reference>
<gene>
    <name evidence="2" type="ORF">UFOVP847_35</name>
</gene>
<accession>A0A6J5P3R1</accession>
<name>A0A6J5P3R1_9CAUD</name>
<dbReference type="GO" id="GO:0019069">
    <property type="term" value="P:viral capsid assembly"/>
    <property type="evidence" value="ECO:0007669"/>
    <property type="project" value="InterPro"/>
</dbReference>
<feature type="region of interest" description="Disordered" evidence="1">
    <location>
        <begin position="1"/>
        <end position="57"/>
    </location>
</feature>
<protein>
    <submittedName>
        <fullName evidence="2">Uncharacterized protein</fullName>
    </submittedName>
</protein>
<evidence type="ECO:0000256" key="1">
    <source>
        <dbReference type="SAM" id="MobiDB-lite"/>
    </source>
</evidence>
<evidence type="ECO:0000313" key="2">
    <source>
        <dbReference type="EMBL" id="CAB4166540.1"/>
    </source>
</evidence>
<dbReference type="EMBL" id="LR796789">
    <property type="protein sequence ID" value="CAB4166540.1"/>
    <property type="molecule type" value="Genomic_DNA"/>
</dbReference>
<dbReference type="Pfam" id="PF05396">
    <property type="entry name" value="Phage_T7_Capsid"/>
    <property type="match status" value="1"/>
</dbReference>
<sequence>MSEAQMDEGPLVKLSGQPEATAQGDQPIPLHEQPKPAADTAETPVRPDNFPAKFWTDKGPDVDKLAKSYSELEKQFKSGKHKAPDEDYDLSALIDKGVAEDDPMLSTFKSWAKETGINQAAFEDIVGKITEITGKQVESFEIDRKAEMAKLGERGREKIEMVERHIMKLGLSNEERDAIASGLDNASSINAMVKMIQSFTNENLPVAPAVNTPAMTRADLEAAMQDPRYGKDRIYTDGITSKWMKAQNA</sequence>
<organism evidence="2">
    <name type="scientific">uncultured Caudovirales phage</name>
    <dbReference type="NCBI Taxonomy" id="2100421"/>
    <lineage>
        <taxon>Viruses</taxon>
        <taxon>Duplodnaviria</taxon>
        <taxon>Heunggongvirae</taxon>
        <taxon>Uroviricota</taxon>
        <taxon>Caudoviricetes</taxon>
        <taxon>Peduoviridae</taxon>
        <taxon>Maltschvirus</taxon>
        <taxon>Maltschvirus maltsch</taxon>
    </lineage>
</organism>
<dbReference type="InterPro" id="IPR008768">
    <property type="entry name" value="Gp9-like"/>
</dbReference>
<proteinExistence type="predicted"/>